<name>A0ABX7NZ03_9BACT</name>
<evidence type="ECO:0000313" key="3">
    <source>
        <dbReference type="Proteomes" id="UP000662747"/>
    </source>
</evidence>
<feature type="signal peptide" evidence="1">
    <location>
        <begin position="1"/>
        <end position="21"/>
    </location>
</feature>
<feature type="chain" id="PRO_5046091333" evidence="1">
    <location>
        <begin position="22"/>
        <end position="309"/>
    </location>
</feature>
<proteinExistence type="predicted"/>
<dbReference type="EMBL" id="CP071090">
    <property type="protein sequence ID" value="QSQ23698.1"/>
    <property type="molecule type" value="Genomic_DNA"/>
</dbReference>
<protein>
    <submittedName>
        <fullName evidence="2">DUF2381 family protein</fullName>
    </submittedName>
</protein>
<dbReference type="Pfam" id="PF09544">
    <property type="entry name" value="DUF2381"/>
    <property type="match status" value="1"/>
</dbReference>
<dbReference type="Proteomes" id="UP000662747">
    <property type="component" value="Chromosome"/>
</dbReference>
<reference evidence="2 3" key="1">
    <citation type="submission" date="2021-02" db="EMBL/GenBank/DDBJ databases">
        <title>De Novo genome assembly of isolated myxobacteria.</title>
        <authorList>
            <person name="Stevens D.C."/>
        </authorList>
    </citation>
    <scope>NUCLEOTIDE SEQUENCE [LARGE SCALE GENOMIC DNA]</scope>
    <source>
        <strain evidence="3">SCPEA02</strain>
    </source>
</reference>
<sequence>MSPLPGLVLALLLLTSWTAAAQSPTERTVRVRRVPLTGIPIEVRVAPGIPTTLNFEADIDVQSVVLGATERVRLLAVAPRAITLVSVAELDAGVALHARFAEACLPSEPGFILRADAEEVDAQVTVYRDARAPELLRAQAAEWEARATTCESELATLRERGGVSLAALVLSGELDGRGVRVDSLQCEGGFRASGLECYGVMRFLSVVRVVVFIRLLNAPGHPVWRRGRAWLVSESSGERFEARVVALEPAAFAPGADGTLVLEFPRPPVDAGADFRLEAQDAEGTRHLSIAHVTMDALAEPAQGKKDGP</sequence>
<keyword evidence="3" id="KW-1185">Reference proteome</keyword>
<gene>
    <name evidence="2" type="ORF">JY651_01555</name>
</gene>
<evidence type="ECO:0000313" key="2">
    <source>
        <dbReference type="EMBL" id="QSQ23698.1"/>
    </source>
</evidence>
<dbReference type="NCBIfam" id="TIGR02268">
    <property type="entry name" value="Myxococcus xanthus paralogous family TIGR02268"/>
    <property type="match status" value="1"/>
</dbReference>
<dbReference type="RefSeq" id="WP_206725269.1">
    <property type="nucleotide sequence ID" value="NZ_CP071090.1"/>
</dbReference>
<keyword evidence="1" id="KW-0732">Signal</keyword>
<accession>A0ABX7NZ03</accession>
<organism evidence="2 3">
    <name type="scientific">Pyxidicoccus parkwayensis</name>
    <dbReference type="NCBI Taxonomy" id="2813578"/>
    <lineage>
        <taxon>Bacteria</taxon>
        <taxon>Pseudomonadati</taxon>
        <taxon>Myxococcota</taxon>
        <taxon>Myxococcia</taxon>
        <taxon>Myxococcales</taxon>
        <taxon>Cystobacterineae</taxon>
        <taxon>Myxococcaceae</taxon>
        <taxon>Pyxidicoccus</taxon>
    </lineage>
</organism>
<dbReference type="InterPro" id="IPR011754">
    <property type="entry name" value="Mxa_paralog_2268"/>
</dbReference>
<evidence type="ECO:0000256" key="1">
    <source>
        <dbReference type="SAM" id="SignalP"/>
    </source>
</evidence>